<comment type="caution">
    <text evidence="1">The sequence shown here is derived from an EMBL/GenBank/DDBJ whole genome shotgun (WGS) entry which is preliminary data.</text>
</comment>
<evidence type="ECO:0000313" key="1">
    <source>
        <dbReference type="EMBL" id="CAI2180894.1"/>
    </source>
</evidence>
<sequence>MSYKCQGAQSLKASNQKYIIRDARGARGAVHARGLRRNKHVEECYQPSSTQQSTT</sequence>
<dbReference type="AlphaFoldDB" id="A0A9W4STC8"/>
<proteinExistence type="predicted"/>
<protein>
    <submittedName>
        <fullName evidence="1">9310_t:CDS:1</fullName>
    </submittedName>
</protein>
<evidence type="ECO:0000313" key="2">
    <source>
        <dbReference type="Proteomes" id="UP001153678"/>
    </source>
</evidence>
<reference evidence="1" key="1">
    <citation type="submission" date="2022-08" db="EMBL/GenBank/DDBJ databases">
        <authorList>
            <person name="Kallberg Y."/>
            <person name="Tangrot J."/>
            <person name="Rosling A."/>
        </authorList>
    </citation>
    <scope>NUCLEOTIDE SEQUENCE</scope>
    <source>
        <strain evidence="1">Wild A</strain>
    </source>
</reference>
<gene>
    <name evidence="1" type="ORF">FWILDA_LOCUS9810</name>
</gene>
<organism evidence="1 2">
    <name type="scientific">Funneliformis geosporum</name>
    <dbReference type="NCBI Taxonomy" id="1117311"/>
    <lineage>
        <taxon>Eukaryota</taxon>
        <taxon>Fungi</taxon>
        <taxon>Fungi incertae sedis</taxon>
        <taxon>Mucoromycota</taxon>
        <taxon>Glomeromycotina</taxon>
        <taxon>Glomeromycetes</taxon>
        <taxon>Glomerales</taxon>
        <taxon>Glomeraceae</taxon>
        <taxon>Funneliformis</taxon>
    </lineage>
</organism>
<keyword evidence="2" id="KW-1185">Reference proteome</keyword>
<accession>A0A9W4STC8</accession>
<dbReference type="EMBL" id="CAMKVN010002397">
    <property type="protein sequence ID" value="CAI2180894.1"/>
    <property type="molecule type" value="Genomic_DNA"/>
</dbReference>
<name>A0A9W4STC8_9GLOM</name>
<dbReference type="Proteomes" id="UP001153678">
    <property type="component" value="Unassembled WGS sequence"/>
</dbReference>